<dbReference type="EMBL" id="JAODUO010001152">
    <property type="protein sequence ID" value="KAK2170456.1"/>
    <property type="molecule type" value="Genomic_DNA"/>
</dbReference>
<keyword evidence="1" id="KW-0472">Membrane</keyword>
<sequence>MTSGLLVCVTSYMFGSYDFRFFSKPSGYIGVYDPAEIHNRNQLKGYMQEAMVKLGYHLVFFFVYLYSTIIRLVDD</sequence>
<dbReference type="InterPro" id="IPR003377">
    <property type="entry name" value="Cornichon"/>
</dbReference>
<protein>
    <submittedName>
        <fullName evidence="2">Uncharacterized protein</fullName>
    </submittedName>
</protein>
<keyword evidence="3" id="KW-1185">Reference proteome</keyword>
<gene>
    <name evidence="2" type="ORF">NP493_1154g00023</name>
</gene>
<dbReference type="GO" id="GO:0016192">
    <property type="term" value="P:vesicle-mediated transport"/>
    <property type="evidence" value="ECO:0007669"/>
    <property type="project" value="InterPro"/>
</dbReference>
<dbReference type="Proteomes" id="UP001209878">
    <property type="component" value="Unassembled WGS sequence"/>
</dbReference>
<name>A0AAD9NJC9_RIDPI</name>
<dbReference type="Pfam" id="PF03311">
    <property type="entry name" value="Cornichon"/>
    <property type="match status" value="1"/>
</dbReference>
<feature type="transmembrane region" description="Helical" evidence="1">
    <location>
        <begin position="54"/>
        <end position="73"/>
    </location>
</feature>
<evidence type="ECO:0000256" key="1">
    <source>
        <dbReference type="SAM" id="Phobius"/>
    </source>
</evidence>
<comment type="caution">
    <text evidence="2">The sequence shown here is derived from an EMBL/GenBank/DDBJ whole genome shotgun (WGS) entry which is preliminary data.</text>
</comment>
<keyword evidence="1" id="KW-1133">Transmembrane helix</keyword>
<dbReference type="AlphaFoldDB" id="A0AAD9NJC9"/>
<evidence type="ECO:0000313" key="3">
    <source>
        <dbReference type="Proteomes" id="UP001209878"/>
    </source>
</evidence>
<organism evidence="2 3">
    <name type="scientific">Ridgeia piscesae</name>
    <name type="common">Tubeworm</name>
    <dbReference type="NCBI Taxonomy" id="27915"/>
    <lineage>
        <taxon>Eukaryota</taxon>
        <taxon>Metazoa</taxon>
        <taxon>Spiralia</taxon>
        <taxon>Lophotrochozoa</taxon>
        <taxon>Annelida</taxon>
        <taxon>Polychaeta</taxon>
        <taxon>Sedentaria</taxon>
        <taxon>Canalipalpata</taxon>
        <taxon>Sabellida</taxon>
        <taxon>Siboglinidae</taxon>
        <taxon>Ridgeia</taxon>
    </lineage>
</organism>
<accession>A0AAD9NJC9</accession>
<proteinExistence type="predicted"/>
<keyword evidence="1" id="KW-0812">Transmembrane</keyword>
<reference evidence="2" key="1">
    <citation type="journal article" date="2023" name="Mol. Biol. Evol.">
        <title>Third-Generation Sequencing Reveals the Adaptive Role of the Epigenome in Three Deep-Sea Polychaetes.</title>
        <authorList>
            <person name="Perez M."/>
            <person name="Aroh O."/>
            <person name="Sun Y."/>
            <person name="Lan Y."/>
            <person name="Juniper S.K."/>
            <person name="Young C.R."/>
            <person name="Angers B."/>
            <person name="Qian P.Y."/>
        </authorList>
    </citation>
    <scope>NUCLEOTIDE SEQUENCE</scope>
    <source>
        <strain evidence="2">R07B-5</strain>
    </source>
</reference>
<evidence type="ECO:0000313" key="2">
    <source>
        <dbReference type="EMBL" id="KAK2170456.1"/>
    </source>
</evidence>